<accession>A0AA38VAZ5</accession>
<keyword evidence="1" id="KW-0175">Coiled coil</keyword>
<evidence type="ECO:0000313" key="3">
    <source>
        <dbReference type="Proteomes" id="UP001174694"/>
    </source>
</evidence>
<comment type="caution">
    <text evidence="2">The sequence shown here is derived from an EMBL/GenBank/DDBJ whole genome shotgun (WGS) entry which is preliminary data.</text>
</comment>
<feature type="non-terminal residue" evidence="2">
    <location>
        <position position="421"/>
    </location>
</feature>
<evidence type="ECO:0000256" key="1">
    <source>
        <dbReference type="SAM" id="Coils"/>
    </source>
</evidence>
<organism evidence="2 3">
    <name type="scientific">Pleurostoma richardsiae</name>
    <dbReference type="NCBI Taxonomy" id="41990"/>
    <lineage>
        <taxon>Eukaryota</taxon>
        <taxon>Fungi</taxon>
        <taxon>Dikarya</taxon>
        <taxon>Ascomycota</taxon>
        <taxon>Pezizomycotina</taxon>
        <taxon>Sordariomycetes</taxon>
        <taxon>Sordariomycetidae</taxon>
        <taxon>Calosphaeriales</taxon>
        <taxon>Pleurostomataceae</taxon>
        <taxon>Pleurostoma</taxon>
    </lineage>
</organism>
<gene>
    <name evidence="2" type="ORF">NKR23_g12233</name>
</gene>
<dbReference type="AlphaFoldDB" id="A0AA38VAZ5"/>
<dbReference type="InterPro" id="IPR021842">
    <property type="entry name" value="DUF3435"/>
</dbReference>
<dbReference type="EMBL" id="JANBVO010000092">
    <property type="protein sequence ID" value="KAJ9130381.1"/>
    <property type="molecule type" value="Genomic_DNA"/>
</dbReference>
<reference evidence="2" key="1">
    <citation type="submission" date="2022-07" db="EMBL/GenBank/DDBJ databases">
        <title>Fungi with potential for degradation of polypropylene.</title>
        <authorList>
            <person name="Gostincar C."/>
        </authorList>
    </citation>
    <scope>NUCLEOTIDE SEQUENCE</scope>
    <source>
        <strain evidence="2">EXF-13308</strain>
    </source>
</reference>
<evidence type="ECO:0000313" key="2">
    <source>
        <dbReference type="EMBL" id="KAJ9130381.1"/>
    </source>
</evidence>
<dbReference type="PANTHER" id="PTHR37535:SF2">
    <property type="entry name" value="FINGER DOMAIN PROTEIN, PUTATIVE (AFU_ORTHOLOGUE AFUA_6G09300)-RELATED"/>
    <property type="match status" value="1"/>
</dbReference>
<protein>
    <submittedName>
        <fullName evidence="2">DUF3435 domain protein</fullName>
    </submittedName>
</protein>
<dbReference type="Proteomes" id="UP001174694">
    <property type="component" value="Unassembled WGS sequence"/>
</dbReference>
<proteinExistence type="predicted"/>
<dbReference type="PANTHER" id="PTHR37535">
    <property type="entry name" value="FLUG DOMAIN PROTEIN"/>
    <property type="match status" value="1"/>
</dbReference>
<keyword evidence="3" id="KW-1185">Reference proteome</keyword>
<name>A0AA38VAZ5_9PEZI</name>
<dbReference type="Pfam" id="PF11917">
    <property type="entry name" value="DUF3435"/>
    <property type="match status" value="2"/>
</dbReference>
<sequence>MSFKDHAQAMHNLDLRLRVKRWTTTTRSVTPDESAAPATRIINGQSTEKAKTRPKIILRLGGQGPMDGLEANPAGRRENRCMTIDSLRDQVETTLSTTEKSFELGQIRILAALFLLLLAPAGSRPQSILRLRFGDIWLVLSRPRGRAAHGQVHAGVHQDVSRRQGRLVSSGQLDSLDIHPDELGLRIPLRRDLRDVCLFRRAVRTLTGYDMSPTQPITYAMIAASTKKVGEIMGLEIGTIPYNLRYNAGNEFDQSGSVSDALRNLMLGHANSNPFQKHYLGREICADPWALLRGRTPQQALVKQSCSVAYSISKRRPLNLTAEQSASVLTHPLVRKLISELRALRPDSARYLNTRRKLRNAKQTLRRELRERIRDEWTDEQAVDDIRRQLRGIGFAEPIAADAARRPQLPAQKRLVAALTA</sequence>
<feature type="coiled-coil region" evidence="1">
    <location>
        <begin position="348"/>
        <end position="375"/>
    </location>
</feature>